<feature type="region of interest" description="Disordered" evidence="1">
    <location>
        <begin position="381"/>
        <end position="459"/>
    </location>
</feature>
<dbReference type="AlphaFoldDB" id="A0A423WU45"/>
<dbReference type="OrthoDB" id="5236157at2759"/>
<reference evidence="2 3" key="1">
    <citation type="submission" date="2015-09" db="EMBL/GenBank/DDBJ databases">
        <title>Host preference determinants of Valsa canker pathogens revealed by comparative genomics.</title>
        <authorList>
            <person name="Yin Z."/>
            <person name="Huang L."/>
        </authorList>
    </citation>
    <scope>NUCLEOTIDE SEQUENCE [LARGE SCALE GENOMIC DNA]</scope>
    <source>
        <strain evidence="2 3">03-1</strain>
    </source>
</reference>
<gene>
    <name evidence="2" type="ORF">VMCG_04041</name>
</gene>
<proteinExistence type="predicted"/>
<feature type="compositionally biased region" description="Basic and acidic residues" evidence="1">
    <location>
        <begin position="443"/>
        <end position="452"/>
    </location>
</feature>
<protein>
    <submittedName>
        <fullName evidence="2">Uncharacterized protein</fullName>
    </submittedName>
</protein>
<dbReference type="Proteomes" id="UP000283895">
    <property type="component" value="Unassembled WGS sequence"/>
</dbReference>
<feature type="compositionally biased region" description="Acidic residues" evidence="1">
    <location>
        <begin position="21"/>
        <end position="38"/>
    </location>
</feature>
<name>A0A423WU45_9PEZI</name>
<accession>A0A423WU45</accession>
<evidence type="ECO:0000313" key="2">
    <source>
        <dbReference type="EMBL" id="ROW06978.1"/>
    </source>
</evidence>
<evidence type="ECO:0000313" key="3">
    <source>
        <dbReference type="Proteomes" id="UP000283895"/>
    </source>
</evidence>
<dbReference type="EMBL" id="LKEA01000009">
    <property type="protein sequence ID" value="ROW06978.1"/>
    <property type="molecule type" value="Genomic_DNA"/>
</dbReference>
<sequence length="459" mass="51811">MPRGAMRACTLGMASSKLPEDTIEDASEEPAIEEEEEGPSSTVKAKAATPKGSGKGKQKQKEKPSTWDPEIVADDSLANRPGLSQFLEFRELKKPAGLTFDLSTLSLSVSPSFSQDLHYHKPTHHKARPWVEKAVMQRAVKWKGLDIVDKTRISSPDKTMNRTARRHRGNVFAQPGLLYSAACSIQKHYHQPSFVRWARNVAPTLPERLYGHLDGIVPEDVDIYVEDHRSYLPDHPERIASCIWVAINAPWGVSMRACEALASGEQPHPDWDILTPVLKNFHTWLHLTYHKQKPNAREYRKTCSRNPRRYLPLLRDMMPPGHDIPVVFAFRQKYMLFVLKGGIDGKLVAQYASHWLPIKGGSKADMDVEINQLQLTRLREGAAEDTRAKSSGGIGGDPEWMDPGDFTASLLHVQPDEVKKDERNSRKKTKPPAPKGKQTRPSLMEREMKRMEQVLMGNE</sequence>
<comment type="caution">
    <text evidence="2">The sequence shown here is derived from an EMBL/GenBank/DDBJ whole genome shotgun (WGS) entry which is preliminary data.</text>
</comment>
<organism evidence="2 3">
    <name type="scientific">Cytospora schulzeri</name>
    <dbReference type="NCBI Taxonomy" id="448051"/>
    <lineage>
        <taxon>Eukaryota</taxon>
        <taxon>Fungi</taxon>
        <taxon>Dikarya</taxon>
        <taxon>Ascomycota</taxon>
        <taxon>Pezizomycotina</taxon>
        <taxon>Sordariomycetes</taxon>
        <taxon>Sordariomycetidae</taxon>
        <taxon>Diaporthales</taxon>
        <taxon>Cytosporaceae</taxon>
        <taxon>Cytospora</taxon>
    </lineage>
</organism>
<feature type="compositionally biased region" description="Basic and acidic residues" evidence="1">
    <location>
        <begin position="414"/>
        <end position="424"/>
    </location>
</feature>
<keyword evidence="3" id="KW-1185">Reference proteome</keyword>
<evidence type="ECO:0000256" key="1">
    <source>
        <dbReference type="SAM" id="MobiDB-lite"/>
    </source>
</evidence>
<feature type="region of interest" description="Disordered" evidence="1">
    <location>
        <begin position="1"/>
        <end position="71"/>
    </location>
</feature>